<evidence type="ECO:0000313" key="6">
    <source>
        <dbReference type="Proteomes" id="UP000565262"/>
    </source>
</evidence>
<keyword evidence="2" id="KW-0436">Ligase</keyword>
<dbReference type="CDD" id="cd17631">
    <property type="entry name" value="FACL_FadD13-like"/>
    <property type="match status" value="1"/>
</dbReference>
<reference evidence="5 6" key="1">
    <citation type="submission" date="2020-08" db="EMBL/GenBank/DDBJ databases">
        <title>Oceanospirillum sp. nov. isolated from marine sediment.</title>
        <authorList>
            <person name="Ji X."/>
        </authorList>
    </citation>
    <scope>NUCLEOTIDE SEQUENCE [LARGE SCALE GENOMIC DNA]</scope>
    <source>
        <strain evidence="5 6">D5</strain>
    </source>
</reference>
<dbReference type="EMBL" id="JACJFM010000014">
    <property type="protein sequence ID" value="MBB1487349.1"/>
    <property type="molecule type" value="Genomic_DNA"/>
</dbReference>
<accession>A0A839IS92</accession>
<dbReference type="SUPFAM" id="SSF56801">
    <property type="entry name" value="Acetyl-CoA synthetase-like"/>
    <property type="match status" value="1"/>
</dbReference>
<keyword evidence="6" id="KW-1185">Reference proteome</keyword>
<proteinExistence type="inferred from homology"/>
<dbReference type="PROSITE" id="PS00455">
    <property type="entry name" value="AMP_BINDING"/>
    <property type="match status" value="1"/>
</dbReference>
<evidence type="ECO:0000259" key="4">
    <source>
        <dbReference type="Pfam" id="PF13193"/>
    </source>
</evidence>
<dbReference type="GO" id="GO:0016878">
    <property type="term" value="F:acid-thiol ligase activity"/>
    <property type="evidence" value="ECO:0007669"/>
    <property type="project" value="UniProtKB-ARBA"/>
</dbReference>
<dbReference type="PANTHER" id="PTHR43767">
    <property type="entry name" value="LONG-CHAIN-FATTY-ACID--COA LIGASE"/>
    <property type="match status" value="1"/>
</dbReference>
<comment type="similarity">
    <text evidence="1">Belongs to the ATP-dependent AMP-binding enzyme family.</text>
</comment>
<dbReference type="Proteomes" id="UP000565262">
    <property type="component" value="Unassembled WGS sequence"/>
</dbReference>
<organism evidence="5 6">
    <name type="scientific">Oceanospirillum sediminis</name>
    <dbReference type="NCBI Taxonomy" id="2760088"/>
    <lineage>
        <taxon>Bacteria</taxon>
        <taxon>Pseudomonadati</taxon>
        <taxon>Pseudomonadota</taxon>
        <taxon>Gammaproteobacteria</taxon>
        <taxon>Oceanospirillales</taxon>
        <taxon>Oceanospirillaceae</taxon>
        <taxon>Oceanospirillum</taxon>
    </lineage>
</organism>
<dbReference type="InterPro" id="IPR020845">
    <property type="entry name" value="AMP-binding_CS"/>
</dbReference>
<dbReference type="InterPro" id="IPR050237">
    <property type="entry name" value="ATP-dep_AMP-bd_enzyme"/>
</dbReference>
<dbReference type="Gene3D" id="3.30.300.30">
    <property type="match status" value="1"/>
</dbReference>
<dbReference type="NCBIfam" id="NF006182">
    <property type="entry name" value="PRK08316.1"/>
    <property type="match status" value="1"/>
</dbReference>
<dbReference type="FunFam" id="3.30.300.30:FF:000008">
    <property type="entry name" value="2,3-dihydroxybenzoate-AMP ligase"/>
    <property type="match status" value="1"/>
</dbReference>
<dbReference type="Pfam" id="PF00501">
    <property type="entry name" value="AMP-binding"/>
    <property type="match status" value="1"/>
</dbReference>
<sequence length="525" mass="57646">MIARATRNTIGDAFGRAAVKYNNKTALQYGNRSWTFRQLDLAVNKVANHLVALGLEKGDRVAAYGKNSDAYLILWLACCRAGLIHVPVNFALVKGELVYILNQSGAKALFADLTLKNHVDEVYQETGIDIHGSLHSGDSEQLIADTGSNKQLDILTLAMGEGDSSEPDLELSDTDVVQILYTSGTTSDPKGAMHTHRSFINEYASCINCLDIDTSDRSLAALPLYHSAQMHAFTMPALLNGGFTYLIDTPLPNSILHLLKEHKLNAFFAPPTVWIALLRHDDFVDAELQHLEKIYYGASIMPEPIVHELGVRLPESGLYNCYGQSEIAPLATVLRPEEHADRPSSAGKAVPTVHTRIVDPVTGDECQPGEHGELVHQSPHLLVGYWDKPTETEDAFAGGWFHSGDLGYQDEEGFIYIVDRIKDVVNTGGVLVASRDVEEALYTHPAIAEVAVIGLPDDKWIEAITAVVVLKPDQSPDEEALIHHAKENLAAFKVPKHIRFVDQLPKNTAGKLLKRNLRETFAQSA</sequence>
<evidence type="ECO:0000256" key="1">
    <source>
        <dbReference type="ARBA" id="ARBA00006432"/>
    </source>
</evidence>
<evidence type="ECO:0000256" key="2">
    <source>
        <dbReference type="ARBA" id="ARBA00022598"/>
    </source>
</evidence>
<dbReference type="InterPro" id="IPR045851">
    <property type="entry name" value="AMP-bd_C_sf"/>
</dbReference>
<protein>
    <submittedName>
        <fullName evidence="5">AMP-binding protein</fullName>
    </submittedName>
</protein>
<dbReference type="InterPro" id="IPR000873">
    <property type="entry name" value="AMP-dep_synth/lig_dom"/>
</dbReference>
<feature type="domain" description="AMP-dependent synthetase/ligase" evidence="3">
    <location>
        <begin position="16"/>
        <end position="386"/>
    </location>
</feature>
<dbReference type="Gene3D" id="3.40.50.12780">
    <property type="entry name" value="N-terminal domain of ligase-like"/>
    <property type="match status" value="1"/>
</dbReference>
<evidence type="ECO:0000259" key="3">
    <source>
        <dbReference type="Pfam" id="PF00501"/>
    </source>
</evidence>
<dbReference type="PANTHER" id="PTHR43767:SF1">
    <property type="entry name" value="NONRIBOSOMAL PEPTIDE SYNTHASE PES1 (EUROFUNG)-RELATED"/>
    <property type="match status" value="1"/>
</dbReference>
<dbReference type="AlphaFoldDB" id="A0A839IS92"/>
<evidence type="ECO:0000313" key="5">
    <source>
        <dbReference type="EMBL" id="MBB1487349.1"/>
    </source>
</evidence>
<name>A0A839IS92_9GAMM</name>
<feature type="domain" description="AMP-binding enzyme C-terminal" evidence="4">
    <location>
        <begin position="437"/>
        <end position="511"/>
    </location>
</feature>
<dbReference type="InterPro" id="IPR042099">
    <property type="entry name" value="ANL_N_sf"/>
</dbReference>
<gene>
    <name evidence="5" type="ORF">H4O21_12100</name>
</gene>
<dbReference type="Pfam" id="PF13193">
    <property type="entry name" value="AMP-binding_C"/>
    <property type="match status" value="1"/>
</dbReference>
<comment type="caution">
    <text evidence="5">The sequence shown here is derived from an EMBL/GenBank/DDBJ whole genome shotgun (WGS) entry which is preliminary data.</text>
</comment>
<dbReference type="InterPro" id="IPR025110">
    <property type="entry name" value="AMP-bd_C"/>
</dbReference>